<name>A0A9X3PPQ0_9ACTN</name>
<dbReference type="RefSeq" id="WP_270124078.1">
    <property type="nucleotide sequence ID" value="NZ_BAAAOM010000002.1"/>
</dbReference>
<accession>A0A9X3PPQ0</accession>
<dbReference type="InterPro" id="IPR027365">
    <property type="entry name" value="GNAT_acetyltra_YdfB-like"/>
</dbReference>
<evidence type="ECO:0000313" key="3">
    <source>
        <dbReference type="EMBL" id="MDR7336661.1"/>
    </source>
</evidence>
<comment type="caution">
    <text evidence="2">The sequence shown here is derived from an EMBL/GenBank/DDBJ whole genome shotgun (WGS) entry which is preliminary data.</text>
</comment>
<evidence type="ECO:0000259" key="1">
    <source>
        <dbReference type="PROSITE" id="PS51186"/>
    </source>
</evidence>
<reference evidence="3 5" key="2">
    <citation type="submission" date="2023-07" db="EMBL/GenBank/DDBJ databases">
        <title>Sequencing the genomes of 1000 actinobacteria strains.</title>
        <authorList>
            <person name="Klenk H.-P."/>
        </authorList>
    </citation>
    <scope>NUCLEOTIDE SEQUENCE [LARGE SCALE GENOMIC DNA]</scope>
    <source>
        <strain evidence="3 5">DSM 44724</strain>
    </source>
</reference>
<dbReference type="EMBL" id="JAPZVQ010000017">
    <property type="protein sequence ID" value="MDA1387573.1"/>
    <property type="molecule type" value="Genomic_DNA"/>
</dbReference>
<dbReference type="Proteomes" id="UP001183604">
    <property type="component" value="Unassembled WGS sequence"/>
</dbReference>
<feature type="domain" description="N-acetyltransferase" evidence="1">
    <location>
        <begin position="106"/>
        <end position="249"/>
    </location>
</feature>
<evidence type="ECO:0000313" key="5">
    <source>
        <dbReference type="Proteomes" id="UP001183604"/>
    </source>
</evidence>
<dbReference type="Pfam" id="PF12746">
    <property type="entry name" value="GNAT_acetyltran"/>
    <property type="match status" value="1"/>
</dbReference>
<keyword evidence="2" id="KW-0808">Transferase</keyword>
<protein>
    <submittedName>
        <fullName evidence="2">GNAT family N-acetyltransferase</fullName>
        <ecNumber evidence="2">2.3.1.-</ecNumber>
    </submittedName>
</protein>
<keyword evidence="2" id="KW-0012">Acyltransferase</keyword>
<dbReference type="EC" id="2.3.1.-" evidence="2"/>
<dbReference type="AlphaFoldDB" id="A0A9X3PPQ0"/>
<dbReference type="EMBL" id="JAVDYD010000001">
    <property type="protein sequence ID" value="MDR7336661.1"/>
    <property type="molecule type" value="Genomic_DNA"/>
</dbReference>
<evidence type="ECO:0000313" key="4">
    <source>
        <dbReference type="Proteomes" id="UP001145799"/>
    </source>
</evidence>
<gene>
    <name evidence="3" type="ORF">J2S69_000380</name>
    <name evidence="2" type="ORF">O2L01_21445</name>
</gene>
<dbReference type="GO" id="GO:0016747">
    <property type="term" value="F:acyltransferase activity, transferring groups other than amino-acyl groups"/>
    <property type="evidence" value="ECO:0007669"/>
    <property type="project" value="InterPro"/>
</dbReference>
<evidence type="ECO:0000313" key="2">
    <source>
        <dbReference type="EMBL" id="MDA1387573.1"/>
    </source>
</evidence>
<organism evidence="2 4">
    <name type="scientific">Glycomyces lechevalierae</name>
    <dbReference type="NCBI Taxonomy" id="256034"/>
    <lineage>
        <taxon>Bacteria</taxon>
        <taxon>Bacillati</taxon>
        <taxon>Actinomycetota</taxon>
        <taxon>Actinomycetes</taxon>
        <taxon>Glycomycetales</taxon>
        <taxon>Glycomycetaceae</taxon>
        <taxon>Glycomyces</taxon>
    </lineage>
</organism>
<dbReference type="Gene3D" id="3.40.630.30">
    <property type="match status" value="1"/>
</dbReference>
<sequence>MISDPLLARAQSLWETLAAVPVSFTLNRPSVVASPDSQLCPPSWVGIVALGGSAIVTVPSEAMVEPVVRAFERRSPDSLTDPDVLQAILPVKEVLGPANLGYVSPDTFRPAGSDTVTEQLAPGHPDLQALLASVGPEDAEESGIGEITAPAVVARVGAKVVAAAGHQMWPAETAHMCVLTDTAMRDRGLAQRVASAAVARALADGLLPQWRARPPASRRVARALGFRELGTQLSAHLDPVQLADASTRPRT</sequence>
<dbReference type="PROSITE" id="PS51186">
    <property type="entry name" value="GNAT"/>
    <property type="match status" value="1"/>
</dbReference>
<dbReference type="Proteomes" id="UP001145799">
    <property type="component" value="Unassembled WGS sequence"/>
</dbReference>
<proteinExistence type="predicted"/>
<dbReference type="InterPro" id="IPR016181">
    <property type="entry name" value="Acyl_CoA_acyltransferase"/>
</dbReference>
<dbReference type="SUPFAM" id="SSF55729">
    <property type="entry name" value="Acyl-CoA N-acyltransferases (Nat)"/>
    <property type="match status" value="1"/>
</dbReference>
<keyword evidence="5" id="KW-1185">Reference proteome</keyword>
<reference evidence="2" key="1">
    <citation type="submission" date="2022-12" db="EMBL/GenBank/DDBJ databases">
        <title>Gycomyces niveus sp.nov., a novel actinomycete isolated from soil in Shouguang.</title>
        <authorList>
            <person name="Yang X."/>
        </authorList>
    </citation>
    <scope>NUCLEOTIDE SEQUENCE</scope>
    <source>
        <strain evidence="2">DSM 44724</strain>
    </source>
</reference>
<dbReference type="InterPro" id="IPR000182">
    <property type="entry name" value="GNAT_dom"/>
</dbReference>